<feature type="transmembrane region" description="Helical" evidence="1">
    <location>
        <begin position="51"/>
        <end position="71"/>
    </location>
</feature>
<evidence type="ECO:0000313" key="3">
    <source>
        <dbReference type="Proteomes" id="UP000220922"/>
    </source>
</evidence>
<dbReference type="InterPro" id="IPR043715">
    <property type="entry name" value="DUF5656"/>
</dbReference>
<protein>
    <submittedName>
        <fullName evidence="2">Uncharacterized protein</fullName>
    </submittedName>
</protein>
<keyword evidence="1" id="KW-0812">Transmembrane</keyword>
<evidence type="ECO:0000256" key="1">
    <source>
        <dbReference type="SAM" id="Phobius"/>
    </source>
</evidence>
<feature type="transmembrane region" description="Helical" evidence="1">
    <location>
        <begin position="234"/>
        <end position="253"/>
    </location>
</feature>
<feature type="transmembrane region" description="Helical" evidence="1">
    <location>
        <begin position="98"/>
        <end position="116"/>
    </location>
</feature>
<comment type="caution">
    <text evidence="2">The sequence shown here is derived from an EMBL/GenBank/DDBJ whole genome shotgun (WGS) entry which is preliminary data.</text>
</comment>
<dbReference type="Pfam" id="PF18900">
    <property type="entry name" value="DUF5656"/>
    <property type="match status" value="1"/>
</dbReference>
<feature type="transmembrane region" description="Helical" evidence="1">
    <location>
        <begin position="159"/>
        <end position="178"/>
    </location>
</feature>
<keyword evidence="3" id="KW-1185">Reference proteome</keyword>
<dbReference type="Proteomes" id="UP000220922">
    <property type="component" value="Unassembled WGS sequence"/>
</dbReference>
<name>A0A2H3L4M7_9CHLR</name>
<dbReference type="AlphaFoldDB" id="A0A2H3L4M7"/>
<organism evidence="2 3">
    <name type="scientific">Candidatus Chloroploca asiatica</name>
    <dbReference type="NCBI Taxonomy" id="1506545"/>
    <lineage>
        <taxon>Bacteria</taxon>
        <taxon>Bacillati</taxon>
        <taxon>Chloroflexota</taxon>
        <taxon>Chloroflexia</taxon>
        <taxon>Chloroflexales</taxon>
        <taxon>Chloroflexineae</taxon>
        <taxon>Oscillochloridaceae</taxon>
        <taxon>Candidatus Chloroploca</taxon>
    </lineage>
</organism>
<reference evidence="2 3" key="1">
    <citation type="submission" date="2016-05" db="EMBL/GenBank/DDBJ databases">
        <authorList>
            <person name="Lavstsen T."/>
            <person name="Jespersen J.S."/>
        </authorList>
    </citation>
    <scope>NUCLEOTIDE SEQUENCE [LARGE SCALE GENOMIC DNA]</scope>
    <source>
        <strain evidence="2 3">B7-9</strain>
    </source>
</reference>
<dbReference type="EMBL" id="LYXE01000063">
    <property type="protein sequence ID" value="PDV99794.1"/>
    <property type="molecule type" value="Genomic_DNA"/>
</dbReference>
<keyword evidence="1" id="KW-0472">Membrane</keyword>
<sequence>MLSASSPVPRFDRIVSLIFVILIGLGVIFLIDGNPDTLRIVPGGDLPTITLSWFLVALLTIITSAAADLLARAHPQLQTRTLPEVNLGFVRFEVVPNFWVLPSLSVVGSFAFFRLFSNAFEGLAFVLALVAAGSSLLIVLLAQHYVLDRTPRVSQLAQVVLQAVGYLLAFGIFSAVSYTGYRTLYSASMIGLTGALLAYALLAYHPRTSTVLLALLVGLVLAEATWALNYWATSFLIAGTVLLVLFYVVVSLLQHQAAGRLQRRMLLEYGVLGGALFVTIAYVALLI</sequence>
<feature type="transmembrane region" description="Helical" evidence="1">
    <location>
        <begin position="211"/>
        <end position="228"/>
    </location>
</feature>
<evidence type="ECO:0000313" key="2">
    <source>
        <dbReference type="EMBL" id="PDV99794.1"/>
    </source>
</evidence>
<accession>A0A2H3L4M7</accession>
<dbReference type="OrthoDB" id="152865at2"/>
<feature type="transmembrane region" description="Helical" evidence="1">
    <location>
        <begin position="184"/>
        <end position="204"/>
    </location>
</feature>
<proteinExistence type="predicted"/>
<feature type="transmembrane region" description="Helical" evidence="1">
    <location>
        <begin position="12"/>
        <end position="31"/>
    </location>
</feature>
<feature type="transmembrane region" description="Helical" evidence="1">
    <location>
        <begin position="122"/>
        <end position="147"/>
    </location>
</feature>
<keyword evidence="1" id="KW-1133">Transmembrane helix</keyword>
<gene>
    <name evidence="2" type="ORF">A9Q02_00850</name>
</gene>
<feature type="transmembrane region" description="Helical" evidence="1">
    <location>
        <begin position="265"/>
        <end position="285"/>
    </location>
</feature>
<dbReference type="RefSeq" id="WP_097651555.1">
    <property type="nucleotide sequence ID" value="NZ_LYXE01000063.1"/>
</dbReference>